<comment type="caution">
    <text evidence="2">The sequence shown here is derived from an EMBL/GenBank/DDBJ whole genome shotgun (WGS) entry which is preliminary data.</text>
</comment>
<gene>
    <name evidence="2" type="ORF">FC69_GL000845</name>
</gene>
<evidence type="ECO:0000313" key="3">
    <source>
        <dbReference type="Proteomes" id="UP000051264"/>
    </source>
</evidence>
<feature type="transmembrane region" description="Helical" evidence="1">
    <location>
        <begin position="29"/>
        <end position="49"/>
    </location>
</feature>
<dbReference type="EMBL" id="AZEX01000023">
    <property type="protein sequence ID" value="KRL61267.1"/>
    <property type="molecule type" value="Genomic_DNA"/>
</dbReference>
<organism evidence="2 3">
    <name type="scientific">Latilactobacillus fuchuensis DSM 14340 = JCM 11249</name>
    <dbReference type="NCBI Taxonomy" id="1423747"/>
    <lineage>
        <taxon>Bacteria</taxon>
        <taxon>Bacillati</taxon>
        <taxon>Bacillota</taxon>
        <taxon>Bacilli</taxon>
        <taxon>Lactobacillales</taxon>
        <taxon>Lactobacillaceae</taxon>
        <taxon>Latilactobacillus</taxon>
    </lineage>
</organism>
<name>A0A0R1S4W0_9LACO</name>
<dbReference type="RefSeq" id="WP_155833371.1">
    <property type="nucleotide sequence ID" value="NZ_AZEX01000023.1"/>
</dbReference>
<evidence type="ECO:0000313" key="2">
    <source>
        <dbReference type="EMBL" id="KRL61267.1"/>
    </source>
</evidence>
<dbReference type="Proteomes" id="UP000051264">
    <property type="component" value="Unassembled WGS sequence"/>
</dbReference>
<evidence type="ECO:0000256" key="1">
    <source>
        <dbReference type="SAM" id="Phobius"/>
    </source>
</evidence>
<protein>
    <submittedName>
        <fullName evidence="2">Uncharacterized protein</fullName>
    </submittedName>
</protein>
<reference evidence="2 3" key="1">
    <citation type="journal article" date="2015" name="Genome Announc.">
        <title>Expanding the biotechnology potential of lactobacilli through comparative genomics of 213 strains and associated genera.</title>
        <authorList>
            <person name="Sun Z."/>
            <person name="Harris H.M."/>
            <person name="McCann A."/>
            <person name="Guo C."/>
            <person name="Argimon S."/>
            <person name="Zhang W."/>
            <person name="Yang X."/>
            <person name="Jeffery I.B."/>
            <person name="Cooney J.C."/>
            <person name="Kagawa T.F."/>
            <person name="Liu W."/>
            <person name="Song Y."/>
            <person name="Salvetti E."/>
            <person name="Wrobel A."/>
            <person name="Rasinkangas P."/>
            <person name="Parkhill J."/>
            <person name="Rea M.C."/>
            <person name="O'Sullivan O."/>
            <person name="Ritari J."/>
            <person name="Douillard F.P."/>
            <person name="Paul Ross R."/>
            <person name="Yang R."/>
            <person name="Briner A.E."/>
            <person name="Felis G.E."/>
            <person name="de Vos W.M."/>
            <person name="Barrangou R."/>
            <person name="Klaenhammer T.R."/>
            <person name="Caufield P.W."/>
            <person name="Cui Y."/>
            <person name="Zhang H."/>
            <person name="O'Toole P.W."/>
        </authorList>
    </citation>
    <scope>NUCLEOTIDE SEQUENCE [LARGE SCALE GENOMIC DNA]</scope>
    <source>
        <strain evidence="2 3">DSM 14340</strain>
    </source>
</reference>
<dbReference type="PATRIC" id="fig|1423747.3.peg.863"/>
<keyword evidence="1" id="KW-0812">Transmembrane</keyword>
<keyword evidence="1" id="KW-0472">Membrane</keyword>
<keyword evidence="1" id="KW-1133">Transmembrane helix</keyword>
<dbReference type="AlphaFoldDB" id="A0A0R1S4W0"/>
<accession>A0A0R1S4W0</accession>
<sequence length="54" mass="5772">MKSRKSLIVVLILLGAILPIIGTTLLKNWAAPLFIGGLILIICAFTLAIKNLAK</sequence>
<proteinExistence type="predicted"/>